<organism evidence="3 4">
    <name type="scientific">Nonomuraea maheshkhaliensis</name>
    <dbReference type="NCBI Taxonomy" id="419590"/>
    <lineage>
        <taxon>Bacteria</taxon>
        <taxon>Bacillati</taxon>
        <taxon>Actinomycetota</taxon>
        <taxon>Actinomycetes</taxon>
        <taxon>Streptosporangiales</taxon>
        <taxon>Streptosporangiaceae</taxon>
        <taxon>Nonomuraea</taxon>
    </lineage>
</organism>
<dbReference type="EMBL" id="BAAAMU010000138">
    <property type="protein sequence ID" value="GAA1684506.1"/>
    <property type="molecule type" value="Genomic_DNA"/>
</dbReference>
<keyword evidence="2" id="KW-0472">Membrane</keyword>
<keyword evidence="2" id="KW-0812">Transmembrane</keyword>
<proteinExistence type="predicted"/>
<keyword evidence="4" id="KW-1185">Reference proteome</keyword>
<evidence type="ECO:0008006" key="5">
    <source>
        <dbReference type="Google" id="ProtNLM"/>
    </source>
</evidence>
<feature type="transmembrane region" description="Helical" evidence="2">
    <location>
        <begin position="6"/>
        <end position="28"/>
    </location>
</feature>
<keyword evidence="2" id="KW-1133">Transmembrane helix</keyword>
<reference evidence="3 4" key="1">
    <citation type="journal article" date="2019" name="Int. J. Syst. Evol. Microbiol.">
        <title>The Global Catalogue of Microorganisms (GCM) 10K type strain sequencing project: providing services to taxonomists for standard genome sequencing and annotation.</title>
        <authorList>
            <consortium name="The Broad Institute Genomics Platform"/>
            <consortium name="The Broad Institute Genome Sequencing Center for Infectious Disease"/>
            <person name="Wu L."/>
            <person name="Ma J."/>
        </authorList>
    </citation>
    <scope>NUCLEOTIDE SEQUENCE [LARGE SCALE GENOMIC DNA]</scope>
    <source>
        <strain evidence="3 4">JCM 13929</strain>
    </source>
</reference>
<evidence type="ECO:0000256" key="1">
    <source>
        <dbReference type="SAM" id="MobiDB-lite"/>
    </source>
</evidence>
<accession>A0ABN2HBA5</accession>
<evidence type="ECO:0000313" key="3">
    <source>
        <dbReference type="EMBL" id="GAA1684506.1"/>
    </source>
</evidence>
<gene>
    <name evidence="3" type="ORF">GCM10009733_096430</name>
</gene>
<feature type="compositionally biased region" description="Polar residues" evidence="1">
    <location>
        <begin position="68"/>
        <end position="82"/>
    </location>
</feature>
<evidence type="ECO:0000313" key="4">
    <source>
        <dbReference type="Proteomes" id="UP001500064"/>
    </source>
</evidence>
<dbReference type="Proteomes" id="UP001500064">
    <property type="component" value="Unassembled WGS sequence"/>
</dbReference>
<protein>
    <recommendedName>
        <fullName evidence="5">Restriction endonuclease type IV Mrr domain-containing protein</fullName>
    </recommendedName>
</protein>
<dbReference type="RefSeq" id="WP_346113823.1">
    <property type="nucleotide sequence ID" value="NZ_BAAAMU010000138.1"/>
</dbReference>
<feature type="region of interest" description="Disordered" evidence="1">
    <location>
        <begin position="57"/>
        <end position="86"/>
    </location>
</feature>
<comment type="caution">
    <text evidence="3">The sequence shown here is derived from an EMBL/GenBank/DDBJ whole genome shotgun (WGS) entry which is preliminary data.</text>
</comment>
<name>A0ABN2HBA5_9ACTN</name>
<sequence length="294" mass="32749">MEWWKLGLDYLKVATGWPIILLLIVIVLRRPIAALFKRDFEAEAVGVKVRVGPETQAASEALEDARNPPTTEITAPETQETSGSDEVDTSIAINNASQFESRIKELEAREEALVRVLSEGARIGWEWAKAEKSSPPRLIVNWSSEGAPKVTIAEEFSSSDYLSRRSAERYERLVLENLARIAPGEVEPVIGGPDTGIDATLRDGKAVIGVMVKYSQHENAQTSAIIRRLINRYIGSLVPILIVSNFRLTNAATNYLLELHESGQVKVHWVRWRDERDNIALQRGVQIALSDAQN</sequence>
<evidence type="ECO:0000256" key="2">
    <source>
        <dbReference type="SAM" id="Phobius"/>
    </source>
</evidence>